<comment type="caution">
    <text evidence="2">The sequence shown here is derived from an EMBL/GenBank/DDBJ whole genome shotgun (WGS) entry which is preliminary data.</text>
</comment>
<accession>A0A431TVD9</accession>
<organism evidence="2 3">
    <name type="scientific">Hymenobacter gummosus</name>
    <dbReference type="NCBI Taxonomy" id="1776032"/>
    <lineage>
        <taxon>Bacteria</taxon>
        <taxon>Pseudomonadati</taxon>
        <taxon>Bacteroidota</taxon>
        <taxon>Cytophagia</taxon>
        <taxon>Cytophagales</taxon>
        <taxon>Hymenobacteraceae</taxon>
        <taxon>Hymenobacter</taxon>
    </lineage>
</organism>
<dbReference type="RefSeq" id="WP_126696141.1">
    <property type="nucleotide sequence ID" value="NZ_RXOF01000021.1"/>
</dbReference>
<evidence type="ECO:0000259" key="1">
    <source>
        <dbReference type="Pfam" id="PF24722"/>
    </source>
</evidence>
<dbReference type="Proteomes" id="UP000282184">
    <property type="component" value="Unassembled WGS sequence"/>
</dbReference>
<dbReference type="EMBL" id="RXOF01000021">
    <property type="protein sequence ID" value="RTQ45328.1"/>
    <property type="molecule type" value="Genomic_DNA"/>
</dbReference>
<reference evidence="2 3" key="1">
    <citation type="submission" date="2018-12" db="EMBL/GenBank/DDBJ databases">
        <title>Hymenobacter gummosus sp. nov., isolated from a spring.</title>
        <authorList>
            <person name="Nie L."/>
        </authorList>
    </citation>
    <scope>NUCLEOTIDE SEQUENCE [LARGE SCALE GENOMIC DNA]</scope>
    <source>
        <strain evidence="2 3">KCTC 52166</strain>
    </source>
</reference>
<dbReference type="OrthoDB" id="8115730at2"/>
<protein>
    <recommendedName>
        <fullName evidence="1">DUF7674 domain-containing protein</fullName>
    </recommendedName>
</protein>
<sequence length="203" mass="22575">MDQRIDELFDGFIQGRLSRSELEKELQQLTGKPDPRNAFAASVEASNEELLRMVAERSKGLPELPAQPSTVHAHFTALAATIPGLSARWEAHLQAHFPGLSVEQLSDAVGGFSYRDMAVFGNQVLELLTTGETTALGAFFRQVDAMLDSDDHRTNELTAMGLLEGLQNQLIESSFDHHTALDAWLPPATKHYWDKLNDFWEGK</sequence>
<dbReference type="Pfam" id="PF24722">
    <property type="entry name" value="DUF7674"/>
    <property type="match status" value="1"/>
</dbReference>
<proteinExistence type="predicted"/>
<gene>
    <name evidence="2" type="ORF">EJV47_26010</name>
</gene>
<evidence type="ECO:0000313" key="2">
    <source>
        <dbReference type="EMBL" id="RTQ45328.1"/>
    </source>
</evidence>
<feature type="domain" description="DUF7674" evidence="1">
    <location>
        <begin position="92"/>
        <end position="201"/>
    </location>
</feature>
<dbReference type="AlphaFoldDB" id="A0A431TVD9"/>
<evidence type="ECO:0000313" key="3">
    <source>
        <dbReference type="Proteomes" id="UP000282184"/>
    </source>
</evidence>
<keyword evidence="3" id="KW-1185">Reference proteome</keyword>
<name>A0A431TVD9_9BACT</name>
<dbReference type="InterPro" id="IPR056091">
    <property type="entry name" value="DUF7674"/>
</dbReference>